<dbReference type="EMBL" id="DS995299">
    <property type="protein sequence ID" value="EDZ64433.1"/>
    <property type="molecule type" value="Genomic_DNA"/>
</dbReference>
<dbReference type="InterPro" id="IPR052711">
    <property type="entry name" value="Zinc_ADH-like"/>
</dbReference>
<dbReference type="InterPro" id="IPR013154">
    <property type="entry name" value="ADH-like_N"/>
</dbReference>
<dbReference type="InterPro" id="IPR011032">
    <property type="entry name" value="GroES-like_sf"/>
</dbReference>
<dbReference type="Pfam" id="PF08240">
    <property type="entry name" value="ADH_N"/>
    <property type="match status" value="1"/>
</dbReference>
<dbReference type="AlphaFoldDB" id="B6BTG5"/>
<dbReference type="PANTHER" id="PTHR45033">
    <property type="match status" value="1"/>
</dbReference>
<keyword evidence="3" id="KW-1185">Reference proteome</keyword>
<dbReference type="PANTHER" id="PTHR45033:SF2">
    <property type="entry name" value="ZINC-TYPE ALCOHOL DEHYDROGENASE-LIKE PROTEIN C1773.06C"/>
    <property type="match status" value="1"/>
</dbReference>
<evidence type="ECO:0000313" key="3">
    <source>
        <dbReference type="Proteomes" id="UP000004188"/>
    </source>
</evidence>
<evidence type="ECO:0000259" key="1">
    <source>
        <dbReference type="SMART" id="SM00829"/>
    </source>
</evidence>
<dbReference type="Proteomes" id="UP000004188">
    <property type="component" value="Unassembled WGS sequence"/>
</dbReference>
<dbReference type="SUPFAM" id="SSF51735">
    <property type="entry name" value="NAD(P)-binding Rossmann-fold domains"/>
    <property type="match status" value="1"/>
</dbReference>
<reference evidence="3" key="1">
    <citation type="journal article" date="2012" name="Stand. Genomic Sci.">
        <title>Genome sequence of strain HIMB624, a cultured representative from the OM43 clade of marine Betaproteobacteria.</title>
        <authorList>
            <person name="Huggett M.J."/>
            <person name="Hayakawa D.H."/>
            <person name="Rappe M.S."/>
        </authorList>
    </citation>
    <scope>NUCLEOTIDE SEQUENCE [LARGE SCALE GENOMIC DNA]</scope>
    <source>
        <strain evidence="3">KB13</strain>
    </source>
</reference>
<dbReference type="CDD" id="cd08276">
    <property type="entry name" value="MDR7"/>
    <property type="match status" value="1"/>
</dbReference>
<dbReference type="STRING" id="314607.KB13_565"/>
<accession>B6BTG5</accession>
<dbReference type="Gene3D" id="3.90.180.10">
    <property type="entry name" value="Medium-chain alcohol dehydrogenases, catalytic domain"/>
    <property type="match status" value="1"/>
</dbReference>
<dbReference type="InterPro" id="IPR013149">
    <property type="entry name" value="ADH-like_C"/>
</dbReference>
<dbReference type="Pfam" id="PF00107">
    <property type="entry name" value="ADH_zinc_N"/>
    <property type="match status" value="1"/>
</dbReference>
<evidence type="ECO:0000313" key="2">
    <source>
        <dbReference type="EMBL" id="EDZ64433.1"/>
    </source>
</evidence>
<dbReference type="InterPro" id="IPR020843">
    <property type="entry name" value="ER"/>
</dbReference>
<dbReference type="HOGENOM" id="CLU_026673_3_4_4"/>
<dbReference type="GO" id="GO:0016491">
    <property type="term" value="F:oxidoreductase activity"/>
    <property type="evidence" value="ECO:0007669"/>
    <property type="project" value="InterPro"/>
</dbReference>
<dbReference type="SMART" id="SM00829">
    <property type="entry name" value="PKS_ER"/>
    <property type="match status" value="1"/>
</dbReference>
<proteinExistence type="predicted"/>
<protein>
    <submittedName>
        <fullName evidence="2">Oxidoreductase, zinc-binding</fullName>
    </submittedName>
</protein>
<dbReference type="Gene3D" id="3.40.50.720">
    <property type="entry name" value="NAD(P)-binding Rossmann-like Domain"/>
    <property type="match status" value="1"/>
</dbReference>
<name>B6BTG5_9PROT</name>
<dbReference type="eggNOG" id="COG0604">
    <property type="taxonomic scope" value="Bacteria"/>
</dbReference>
<feature type="domain" description="Enoyl reductase (ER)" evidence="1">
    <location>
        <begin position="12"/>
        <end position="334"/>
    </location>
</feature>
<gene>
    <name evidence="2" type="ORF">KB13_565</name>
</gene>
<dbReference type="InterPro" id="IPR036291">
    <property type="entry name" value="NAD(P)-bd_dom_sf"/>
</dbReference>
<sequence>MQSRTLRIKKGGGFDSLSITKCDIPAINDHQILVQIKASSLNYHDYAVVSGMWGPAEDRIPMSDGAGEILAIGSNVKNFKVGDHVVSTFFPDWNKGEPIYSDFKTVPGDGVDGYARDHVVVDENFFTKAPKLWTHLESSTLTTAALTAWRALFEDIQITKNDTILIQGTGGVSIYALQFAKMIGAKVVATSSNDDKIKRLYELGADYCINYKKTPEWGNAVLDWTNGQGVDCVVDVGGPNTINHSLMACKVNGHISFIGILSGLDGKLDMINLLLKQIKIQGVLVGSRQHQLNMINAINQYQFKPVIDKVFPFESLIDAFKYQESNRHFGKICIQY</sequence>
<dbReference type="SUPFAM" id="SSF50129">
    <property type="entry name" value="GroES-like"/>
    <property type="match status" value="1"/>
</dbReference>
<organism evidence="2 3">
    <name type="scientific">beta proteobacterium KB13</name>
    <dbReference type="NCBI Taxonomy" id="314607"/>
    <lineage>
        <taxon>Bacteria</taxon>
        <taxon>Pseudomonadati</taxon>
        <taxon>Pseudomonadota</taxon>
        <taxon>Betaproteobacteria</taxon>
        <taxon>Nitrosomonadales</taxon>
        <taxon>OM43 clade</taxon>
    </lineage>
</organism>